<dbReference type="InterPro" id="IPR010998">
    <property type="entry name" value="Integrase_recombinase_N"/>
</dbReference>
<evidence type="ECO:0000259" key="7">
    <source>
        <dbReference type="PROSITE" id="PS51900"/>
    </source>
</evidence>
<sequence>MADASLKRQPNGRYRARYRDADGQQHERRFAVKAEGQLWLDEQAAAVVTGTHVDPRAGRVTFREHAEDWRLRQHHRPATQARVETMLRLHVYPTFGDRPLSAIRPSHIEAWSKRLADSLAPATVRGLHRYLSGILQAAVRDRLLASSPMDGVRQPKRETKRGVVPLSVEEVLRLADAVPDRWRAAVLLAAGTGMRQGEVFGLTVDRVDWLRRTVRVDRQLVLVPGAPPTLAEPKTEASVRTIPLPQVVVDALAAHLAAHPAGPDGFVFTSPEGQPQRRTAFSARVWRPAVRTAGLDQYDDGQGATFHDLRHHYASLLIRFGESVKTVQARLGHASAAETLDTYSHLWPDSDDRTRDAVDSALGAAVQGSGQSTTGPAAGGLSVAR</sequence>
<dbReference type="GO" id="GO:0006310">
    <property type="term" value="P:DNA recombination"/>
    <property type="evidence" value="ECO:0007669"/>
    <property type="project" value="UniProtKB-KW"/>
</dbReference>
<evidence type="ECO:0000256" key="2">
    <source>
        <dbReference type="ARBA" id="ARBA00023125"/>
    </source>
</evidence>
<dbReference type="InterPro" id="IPR011010">
    <property type="entry name" value="DNA_brk_join_enz"/>
</dbReference>
<evidence type="ECO:0000313" key="11">
    <source>
        <dbReference type="Proteomes" id="UP000471152"/>
    </source>
</evidence>
<dbReference type="AlphaFoldDB" id="A0A6P0EXX5"/>
<dbReference type="InterPro" id="IPR053876">
    <property type="entry name" value="Phage_int_M"/>
</dbReference>
<dbReference type="GO" id="GO:0003677">
    <property type="term" value="F:DNA binding"/>
    <property type="evidence" value="ECO:0007669"/>
    <property type="project" value="UniProtKB-UniRule"/>
</dbReference>
<keyword evidence="3" id="KW-0233">DNA recombination</keyword>
<reference evidence="9 11" key="2">
    <citation type="submission" date="2020-02" db="EMBL/GenBank/DDBJ databases">
        <title>The WGS of Modestobacter muralis DSM 100205.</title>
        <authorList>
            <person name="Jiang Z."/>
        </authorList>
    </citation>
    <scope>NUCLEOTIDE SEQUENCE [LARGE SCALE GENOMIC DNA]</scope>
    <source>
        <strain evidence="9 11">DSM 100205</strain>
    </source>
</reference>
<dbReference type="InterPro" id="IPR044068">
    <property type="entry name" value="CB"/>
</dbReference>
<dbReference type="Gene3D" id="1.10.443.10">
    <property type="entry name" value="Intergrase catalytic core"/>
    <property type="match status" value="1"/>
</dbReference>
<keyword evidence="10" id="KW-1185">Reference proteome</keyword>
<keyword evidence="2 4" id="KW-0238">DNA-binding</keyword>
<evidence type="ECO:0000256" key="4">
    <source>
        <dbReference type="PROSITE-ProRule" id="PRU01248"/>
    </source>
</evidence>
<evidence type="ECO:0000256" key="5">
    <source>
        <dbReference type="SAM" id="MobiDB-lite"/>
    </source>
</evidence>
<dbReference type="InterPro" id="IPR002104">
    <property type="entry name" value="Integrase_catalytic"/>
</dbReference>
<comment type="similarity">
    <text evidence="1">Belongs to the 'phage' integrase family.</text>
</comment>
<accession>A0A6P0EXX5</accession>
<gene>
    <name evidence="9" type="ORF">G3R41_08165</name>
    <name evidence="8" type="ORF">GCU67_08160</name>
</gene>
<dbReference type="Proteomes" id="UP000471152">
    <property type="component" value="Unassembled WGS sequence"/>
</dbReference>
<dbReference type="PROSITE" id="PS51900">
    <property type="entry name" value="CB"/>
    <property type="match status" value="1"/>
</dbReference>
<feature type="domain" description="Tyr recombinase" evidence="6">
    <location>
        <begin position="161"/>
        <end position="359"/>
    </location>
</feature>
<comment type="caution">
    <text evidence="8">The sequence shown here is derived from an EMBL/GenBank/DDBJ whole genome shotgun (WGS) entry which is preliminary data.</text>
</comment>
<evidence type="ECO:0000313" key="8">
    <source>
        <dbReference type="EMBL" id="NEK94148.1"/>
    </source>
</evidence>
<name>A0A6P0EXX5_9ACTN</name>
<dbReference type="PROSITE" id="PS51898">
    <property type="entry name" value="TYR_RECOMBINASE"/>
    <property type="match status" value="1"/>
</dbReference>
<evidence type="ECO:0000259" key="6">
    <source>
        <dbReference type="PROSITE" id="PS51898"/>
    </source>
</evidence>
<reference evidence="8 10" key="1">
    <citation type="submission" date="2020-01" db="EMBL/GenBank/DDBJ databases">
        <title>the WGS Modestobacter muralis CPCC 204518.</title>
        <authorList>
            <person name="Jiang Z."/>
        </authorList>
    </citation>
    <scope>NUCLEOTIDE SEQUENCE [LARGE SCALE GENOMIC DNA]</scope>
    <source>
        <strain evidence="8 10">DSM 100205</strain>
    </source>
</reference>
<dbReference type="RefSeq" id="WP_163610610.1">
    <property type="nucleotide sequence ID" value="NZ_JAAGWB010000016.1"/>
</dbReference>
<evidence type="ECO:0000256" key="1">
    <source>
        <dbReference type="ARBA" id="ARBA00008857"/>
    </source>
</evidence>
<dbReference type="EMBL" id="JAAGWB010000016">
    <property type="protein sequence ID" value="NEN50916.1"/>
    <property type="molecule type" value="Genomic_DNA"/>
</dbReference>
<feature type="region of interest" description="Disordered" evidence="5">
    <location>
        <begin position="365"/>
        <end position="385"/>
    </location>
</feature>
<dbReference type="EMBL" id="JAAGWH010000016">
    <property type="protein sequence ID" value="NEK94148.1"/>
    <property type="molecule type" value="Genomic_DNA"/>
</dbReference>
<feature type="domain" description="Core-binding (CB)" evidence="7">
    <location>
        <begin position="60"/>
        <end position="139"/>
    </location>
</feature>
<evidence type="ECO:0000313" key="10">
    <source>
        <dbReference type="Proteomes" id="UP000468828"/>
    </source>
</evidence>
<proteinExistence type="inferred from homology"/>
<dbReference type="InterPro" id="IPR013762">
    <property type="entry name" value="Integrase-like_cat_sf"/>
</dbReference>
<dbReference type="PANTHER" id="PTHR30349:SF64">
    <property type="entry name" value="PROPHAGE INTEGRASE INTD-RELATED"/>
    <property type="match status" value="1"/>
</dbReference>
<dbReference type="Pfam" id="PF22022">
    <property type="entry name" value="Phage_int_M"/>
    <property type="match status" value="1"/>
</dbReference>
<dbReference type="PANTHER" id="PTHR30349">
    <property type="entry name" value="PHAGE INTEGRASE-RELATED"/>
    <property type="match status" value="1"/>
</dbReference>
<evidence type="ECO:0000256" key="3">
    <source>
        <dbReference type="ARBA" id="ARBA00023172"/>
    </source>
</evidence>
<dbReference type="Proteomes" id="UP000468828">
    <property type="component" value="Unassembled WGS sequence"/>
</dbReference>
<dbReference type="SUPFAM" id="SSF56349">
    <property type="entry name" value="DNA breaking-rejoining enzymes"/>
    <property type="match status" value="1"/>
</dbReference>
<evidence type="ECO:0000313" key="9">
    <source>
        <dbReference type="EMBL" id="NEN50916.1"/>
    </source>
</evidence>
<dbReference type="GO" id="GO:0015074">
    <property type="term" value="P:DNA integration"/>
    <property type="evidence" value="ECO:0007669"/>
    <property type="project" value="InterPro"/>
</dbReference>
<organism evidence="8 10">
    <name type="scientific">Modestobacter muralis</name>
    <dbReference type="NCBI Taxonomy" id="1608614"/>
    <lineage>
        <taxon>Bacteria</taxon>
        <taxon>Bacillati</taxon>
        <taxon>Actinomycetota</taxon>
        <taxon>Actinomycetes</taxon>
        <taxon>Geodermatophilales</taxon>
        <taxon>Geodermatophilaceae</taxon>
        <taxon>Modestobacter</taxon>
    </lineage>
</organism>
<dbReference type="Gene3D" id="1.10.150.130">
    <property type="match status" value="1"/>
</dbReference>
<dbReference type="InterPro" id="IPR050090">
    <property type="entry name" value="Tyrosine_recombinase_XerCD"/>
</dbReference>
<protein>
    <submittedName>
        <fullName evidence="8">Site-specific integrase</fullName>
    </submittedName>
</protein>
<dbReference type="Pfam" id="PF00589">
    <property type="entry name" value="Phage_integrase"/>
    <property type="match status" value="1"/>
</dbReference>
<dbReference type="CDD" id="cd01189">
    <property type="entry name" value="INT_ICEBs1_C_like"/>
    <property type="match status" value="1"/>
</dbReference>